<dbReference type="AlphaFoldDB" id="A0AAE1LH13"/>
<evidence type="ECO:0000313" key="2">
    <source>
        <dbReference type="EMBL" id="KAK3919926.1"/>
    </source>
</evidence>
<reference evidence="2" key="2">
    <citation type="journal article" date="2023" name="BMC Genomics">
        <title>Pest status, molecular evolution, and epigenetic factors derived from the genome assembly of Frankliniella fusca, a thysanopteran phytovirus vector.</title>
        <authorList>
            <person name="Catto M.A."/>
            <person name="Labadie P.E."/>
            <person name="Jacobson A.L."/>
            <person name="Kennedy G.G."/>
            <person name="Srinivasan R."/>
            <person name="Hunt B.G."/>
        </authorList>
    </citation>
    <scope>NUCLEOTIDE SEQUENCE</scope>
    <source>
        <strain evidence="2">PL_HMW_Pooled</strain>
    </source>
</reference>
<protein>
    <submittedName>
        <fullName evidence="2">UvrABC system protein B</fullName>
    </submittedName>
</protein>
<dbReference type="InterPro" id="IPR048365">
    <property type="entry name" value="TNP-like_RNaseH_N"/>
</dbReference>
<evidence type="ECO:0000259" key="1">
    <source>
        <dbReference type="Pfam" id="PF21787"/>
    </source>
</evidence>
<reference evidence="2" key="1">
    <citation type="submission" date="2021-07" db="EMBL/GenBank/DDBJ databases">
        <authorList>
            <person name="Catto M.A."/>
            <person name="Jacobson A."/>
            <person name="Kennedy G."/>
            <person name="Labadie P."/>
            <person name="Hunt B.G."/>
            <person name="Srinivasan R."/>
        </authorList>
    </citation>
    <scope>NUCLEOTIDE SEQUENCE</scope>
    <source>
        <strain evidence="2">PL_HMW_Pooled</strain>
        <tissue evidence="2">Head</tissue>
    </source>
</reference>
<accession>A0AAE1LH13</accession>
<evidence type="ECO:0000313" key="3">
    <source>
        <dbReference type="Proteomes" id="UP001219518"/>
    </source>
</evidence>
<proteinExistence type="predicted"/>
<comment type="caution">
    <text evidence="2">The sequence shown here is derived from an EMBL/GenBank/DDBJ whole genome shotgun (WGS) entry which is preliminary data.</text>
</comment>
<sequence length="159" mass="18024">MRWHPTLIRMALSLYLKAPGAYKDLCESGFLKLPTPRTLFDYSHVAKVQRGTDETVLEFVAKRATSEENPHKQYHVLMADEMHISKNIVLLKSTGEMIAHLEDPDNVLEPELATKVMAFMVKGVSSNLKHVVASYPVNNPSPKQMYLWTWSVIGALERS</sequence>
<dbReference type="Pfam" id="PF21787">
    <property type="entry name" value="TNP-like_RNaseH_N"/>
    <property type="match status" value="1"/>
</dbReference>
<name>A0AAE1LH13_9NEOP</name>
<keyword evidence="3" id="KW-1185">Reference proteome</keyword>
<feature type="domain" description="Transposable element P transposase-like RNase H" evidence="1">
    <location>
        <begin position="49"/>
        <end position="157"/>
    </location>
</feature>
<organism evidence="2 3">
    <name type="scientific">Frankliniella fusca</name>
    <dbReference type="NCBI Taxonomy" id="407009"/>
    <lineage>
        <taxon>Eukaryota</taxon>
        <taxon>Metazoa</taxon>
        <taxon>Ecdysozoa</taxon>
        <taxon>Arthropoda</taxon>
        <taxon>Hexapoda</taxon>
        <taxon>Insecta</taxon>
        <taxon>Pterygota</taxon>
        <taxon>Neoptera</taxon>
        <taxon>Paraneoptera</taxon>
        <taxon>Thysanoptera</taxon>
        <taxon>Terebrantia</taxon>
        <taxon>Thripoidea</taxon>
        <taxon>Thripidae</taxon>
        <taxon>Frankliniella</taxon>
    </lineage>
</organism>
<gene>
    <name evidence="2" type="ORF">KUF71_009212</name>
</gene>
<dbReference type="EMBL" id="JAHWGI010000985">
    <property type="protein sequence ID" value="KAK3919926.1"/>
    <property type="molecule type" value="Genomic_DNA"/>
</dbReference>
<dbReference type="Proteomes" id="UP001219518">
    <property type="component" value="Unassembled WGS sequence"/>
</dbReference>